<evidence type="ECO:0000313" key="3">
    <source>
        <dbReference type="Proteomes" id="UP000224386"/>
    </source>
</evidence>
<dbReference type="EMBL" id="NVAP01000015">
    <property type="protein sequence ID" value="PFQ48699.1"/>
    <property type="molecule type" value="Genomic_DNA"/>
</dbReference>
<sequence length="176" mass="20715">MSIFLMFICVWLLLLCIVLRQIHFLKKEIDLLPLIESGNFSFKDNNLMGVNMKRYFLEKHLNFEDITIIAFTSITCPFCKQALIEMIEENNDIYKIPLINIEKVFELSGDNKKNKGYKGFVKIQENESFFTSLDIDTFPTFTLVDNKGTIIYQNSYHKGIFSHYEKMRNITEDKVI</sequence>
<dbReference type="SUPFAM" id="SSF52833">
    <property type="entry name" value="Thioredoxin-like"/>
    <property type="match status" value="1"/>
</dbReference>
<name>A0A2B2M2E6_BACCE</name>
<organism evidence="2 3">
    <name type="scientific">Bacillus cereus</name>
    <dbReference type="NCBI Taxonomy" id="1396"/>
    <lineage>
        <taxon>Bacteria</taxon>
        <taxon>Bacillati</taxon>
        <taxon>Bacillota</taxon>
        <taxon>Bacilli</taxon>
        <taxon>Bacillales</taxon>
        <taxon>Bacillaceae</taxon>
        <taxon>Bacillus</taxon>
        <taxon>Bacillus cereus group</taxon>
    </lineage>
</organism>
<dbReference type="InterPro" id="IPR012336">
    <property type="entry name" value="Thioredoxin-like_fold"/>
</dbReference>
<comment type="caution">
    <text evidence="2">The sequence shown here is derived from an EMBL/GenBank/DDBJ whole genome shotgun (WGS) entry which is preliminary data.</text>
</comment>
<accession>A0A2B2M2E6</accession>
<dbReference type="AlphaFoldDB" id="A0A2B2M2E6"/>
<feature type="domain" description="Thioredoxin-like fold" evidence="1">
    <location>
        <begin position="66"/>
        <end position="153"/>
    </location>
</feature>
<dbReference type="InterPro" id="IPR036249">
    <property type="entry name" value="Thioredoxin-like_sf"/>
</dbReference>
<evidence type="ECO:0000313" key="2">
    <source>
        <dbReference type="EMBL" id="PFQ48699.1"/>
    </source>
</evidence>
<proteinExistence type="predicted"/>
<reference evidence="2 3" key="1">
    <citation type="submission" date="2017-09" db="EMBL/GenBank/DDBJ databases">
        <title>Large-scale bioinformatics analysis of Bacillus genomes uncovers conserved roles of natural products in bacterial physiology.</title>
        <authorList>
            <consortium name="Agbiome Team Llc"/>
            <person name="Bleich R.M."/>
            <person name="Grubbs K.J."/>
            <person name="Santa Maria K.C."/>
            <person name="Allen S.E."/>
            <person name="Farag S."/>
            <person name="Shank E.A."/>
            <person name="Bowers A."/>
        </authorList>
    </citation>
    <scope>NUCLEOTIDE SEQUENCE [LARGE SCALE GENOMIC DNA]</scope>
    <source>
        <strain evidence="2 3">AFS070861</strain>
    </source>
</reference>
<dbReference type="Pfam" id="PF13098">
    <property type="entry name" value="Thioredoxin_2"/>
    <property type="match status" value="1"/>
</dbReference>
<dbReference type="Gene3D" id="3.40.30.10">
    <property type="entry name" value="Glutaredoxin"/>
    <property type="match status" value="1"/>
</dbReference>
<dbReference type="RefSeq" id="WP_098612071.1">
    <property type="nucleotide sequence ID" value="NZ_NVAP01000015.1"/>
</dbReference>
<protein>
    <submittedName>
        <fullName evidence="2">Thioredoxin family protein</fullName>
    </submittedName>
</protein>
<dbReference type="Proteomes" id="UP000224386">
    <property type="component" value="Unassembled WGS sequence"/>
</dbReference>
<evidence type="ECO:0000259" key="1">
    <source>
        <dbReference type="Pfam" id="PF13098"/>
    </source>
</evidence>
<gene>
    <name evidence="2" type="ORF">COK05_07465</name>
</gene>